<evidence type="ECO:0000313" key="7">
    <source>
        <dbReference type="Proteomes" id="UP000319578"/>
    </source>
</evidence>
<sequence>MRHFDYLSIEERDELFYGKPISFNRNTEKDILSYSLGATLYTPATKATISQDIVQKKHEGLVSMVACLEDAIGDHEVMDAEQSILKQIATLAYSLQLGAIDINDVPLIFIRVRDVAQMIRMADALGDDLYVLTGFVFPKFTSKNGEEYFSALQSINAPLSFTVYGMPILESAEVIYKETRLDELVSIRQILDKYENLVLNVRMGATDFSSLFGLRRGPDVTIYDISTIRDCISDMVNIFTRTEKGYVLSGPVWEYFTNGDRLLKPQLRQSPFEKQLGGVQGRKLRLKLLNKFEDGLIKEVLLDKENGLTGKTIIHPSHIKIIHSLSVVSHEEYEDAMSILQSNSNGVLRSHFSNKMNEVKPHTNWAKRVLVKSKIYGVYHGHINFINLLAKSSKIQLQYSR</sequence>
<keyword evidence="5" id="KW-0456">Lyase</keyword>
<protein>
    <submittedName>
        <fullName evidence="4">ATP/GTP-binding protein</fullName>
    </submittedName>
    <submittedName>
        <fullName evidence="5">Citrate lyase subunit beta</fullName>
    </submittedName>
</protein>
<reference evidence="4 7" key="3">
    <citation type="submission" date="2019-06" db="EMBL/GenBank/DDBJ databases">
        <title>Whole genome shotgun sequence of Brevibacillus reuszeri NBRC 15719.</title>
        <authorList>
            <person name="Hosoyama A."/>
            <person name="Uohara A."/>
            <person name="Ohji S."/>
            <person name="Ichikawa N."/>
        </authorList>
    </citation>
    <scope>NUCLEOTIDE SEQUENCE [LARGE SCALE GENOMIC DNA]</scope>
    <source>
        <strain evidence="4 7">NBRC 15719</strain>
    </source>
</reference>
<dbReference type="PANTHER" id="PTHR32308">
    <property type="entry name" value="LYASE BETA SUBUNIT, PUTATIVE (AFU_ORTHOLOGUE AFUA_4G13030)-RELATED"/>
    <property type="match status" value="1"/>
</dbReference>
<dbReference type="GO" id="GO:0000287">
    <property type="term" value="F:magnesium ion binding"/>
    <property type="evidence" value="ECO:0007669"/>
    <property type="project" value="TreeGrafter"/>
</dbReference>
<keyword evidence="3" id="KW-0460">Magnesium</keyword>
<dbReference type="OrthoDB" id="9786940at2"/>
<evidence type="ECO:0000313" key="5">
    <source>
        <dbReference type="EMBL" id="KNB74812.1"/>
    </source>
</evidence>
<dbReference type="InterPro" id="IPR040442">
    <property type="entry name" value="Pyrv_kinase-like_dom_sf"/>
</dbReference>
<dbReference type="Pfam" id="PF15617">
    <property type="entry name" value="C-C_Bond_Lyase"/>
    <property type="match status" value="1"/>
</dbReference>
<keyword evidence="2" id="KW-0479">Metal-binding</keyword>
<dbReference type="Gene3D" id="3.20.20.60">
    <property type="entry name" value="Phosphoenolpyruvate-binding domains"/>
    <property type="match status" value="1"/>
</dbReference>
<comment type="cofactor">
    <cofactor evidence="1">
        <name>Mg(2+)</name>
        <dbReference type="ChEBI" id="CHEBI:18420"/>
    </cofactor>
</comment>
<dbReference type="Proteomes" id="UP000036834">
    <property type="component" value="Unassembled WGS sequence"/>
</dbReference>
<name>A0A0K9Z1L5_9BACL</name>
<dbReference type="GO" id="GO:0016829">
    <property type="term" value="F:lyase activity"/>
    <property type="evidence" value="ECO:0007669"/>
    <property type="project" value="UniProtKB-KW"/>
</dbReference>
<proteinExistence type="predicted"/>
<dbReference type="PATRIC" id="fig|54915.3.peg.81"/>
<dbReference type="EMBL" id="LGIQ01000001">
    <property type="protein sequence ID" value="KNB74812.1"/>
    <property type="molecule type" value="Genomic_DNA"/>
</dbReference>
<dbReference type="AlphaFoldDB" id="A0A0K9Z1L5"/>
<dbReference type="STRING" id="54915.ADS79_00360"/>
<dbReference type="Proteomes" id="UP000319578">
    <property type="component" value="Unassembled WGS sequence"/>
</dbReference>
<comment type="caution">
    <text evidence="5">The sequence shown here is derived from an EMBL/GenBank/DDBJ whole genome shotgun (WGS) entry which is preliminary data.</text>
</comment>
<reference evidence="5" key="2">
    <citation type="submission" date="2015-07" db="EMBL/GenBank/DDBJ databases">
        <title>MeaNS - Measles Nucleotide Surveillance Program.</title>
        <authorList>
            <person name="Tran T."/>
            <person name="Druce J."/>
        </authorList>
    </citation>
    <scope>NUCLEOTIDE SEQUENCE</scope>
    <source>
        <strain evidence="5">DSM 9887</strain>
    </source>
</reference>
<organism evidence="5 6">
    <name type="scientific">Brevibacillus reuszeri</name>
    <dbReference type="NCBI Taxonomy" id="54915"/>
    <lineage>
        <taxon>Bacteria</taxon>
        <taxon>Bacillati</taxon>
        <taxon>Bacillota</taxon>
        <taxon>Bacilli</taxon>
        <taxon>Bacillales</taxon>
        <taxon>Paenibacillaceae</taxon>
        <taxon>Brevibacillus</taxon>
    </lineage>
</organism>
<gene>
    <name evidence="5" type="ORF">ADS79_00360</name>
    <name evidence="4" type="ORF">BRE01_56620</name>
</gene>
<dbReference type="PANTHER" id="PTHR32308:SF10">
    <property type="entry name" value="CITRATE LYASE SUBUNIT BETA"/>
    <property type="match status" value="1"/>
</dbReference>
<evidence type="ECO:0000256" key="3">
    <source>
        <dbReference type="ARBA" id="ARBA00022842"/>
    </source>
</evidence>
<dbReference type="GO" id="GO:0006107">
    <property type="term" value="P:oxaloacetate metabolic process"/>
    <property type="evidence" value="ECO:0007669"/>
    <property type="project" value="TreeGrafter"/>
</dbReference>
<evidence type="ECO:0000313" key="6">
    <source>
        <dbReference type="Proteomes" id="UP000036834"/>
    </source>
</evidence>
<evidence type="ECO:0000256" key="1">
    <source>
        <dbReference type="ARBA" id="ARBA00001946"/>
    </source>
</evidence>
<dbReference type="EMBL" id="BJON01000024">
    <property type="protein sequence ID" value="GED71960.1"/>
    <property type="molecule type" value="Genomic_DNA"/>
</dbReference>
<dbReference type="SUPFAM" id="SSF51621">
    <property type="entry name" value="Phosphoenolpyruvate/pyruvate domain"/>
    <property type="match status" value="1"/>
</dbReference>
<dbReference type="InterPro" id="IPR015813">
    <property type="entry name" value="Pyrv/PenolPyrv_kinase-like_dom"/>
</dbReference>
<dbReference type="RefSeq" id="WP_049736436.1">
    <property type="nucleotide sequence ID" value="NZ_BJON01000024.1"/>
</dbReference>
<evidence type="ECO:0000256" key="2">
    <source>
        <dbReference type="ARBA" id="ARBA00022723"/>
    </source>
</evidence>
<accession>A0A0K9Z1L5</accession>
<reference evidence="6" key="1">
    <citation type="submission" date="2015-07" db="EMBL/GenBank/DDBJ databases">
        <title>Genome sequencing project for genomic taxonomy and phylogenomics of Bacillus-like bacteria.</title>
        <authorList>
            <person name="Liu B."/>
            <person name="Wang J."/>
            <person name="Zhu Y."/>
            <person name="Liu G."/>
            <person name="Chen Q."/>
            <person name="Chen Z."/>
            <person name="Lan J."/>
            <person name="Che J."/>
            <person name="Ge C."/>
            <person name="Shi H."/>
            <person name="Pan Z."/>
            <person name="Liu X."/>
        </authorList>
    </citation>
    <scope>NUCLEOTIDE SEQUENCE [LARGE SCALE GENOMIC DNA]</scope>
    <source>
        <strain evidence="6">DSM 9887</strain>
    </source>
</reference>
<dbReference type="InterPro" id="IPR039480">
    <property type="entry name" value="C-C_Bond_Lyase-like"/>
</dbReference>
<keyword evidence="7" id="KW-1185">Reference proteome</keyword>
<evidence type="ECO:0000313" key="4">
    <source>
        <dbReference type="EMBL" id="GED71960.1"/>
    </source>
</evidence>